<evidence type="ECO:0000256" key="1">
    <source>
        <dbReference type="SAM" id="Coils"/>
    </source>
</evidence>
<evidence type="ECO:0000313" key="2">
    <source>
        <dbReference type="EMBL" id="ELY93027.1"/>
    </source>
</evidence>
<dbReference type="Pfam" id="PF24033">
    <property type="entry name" value="DUF7342"/>
    <property type="match status" value="1"/>
</dbReference>
<keyword evidence="1" id="KW-0175">Coiled coil</keyword>
<reference evidence="2 3" key="1">
    <citation type="journal article" date="2014" name="PLoS Genet.">
        <title>Phylogenetically driven sequencing of extremely halophilic archaea reveals strategies for static and dynamic osmo-response.</title>
        <authorList>
            <person name="Becker E.A."/>
            <person name="Seitzer P.M."/>
            <person name="Tritt A."/>
            <person name="Larsen D."/>
            <person name="Krusor M."/>
            <person name="Yao A.I."/>
            <person name="Wu D."/>
            <person name="Madern D."/>
            <person name="Eisen J.A."/>
            <person name="Darling A.E."/>
            <person name="Facciotti M.T."/>
        </authorList>
    </citation>
    <scope>NUCLEOTIDE SEQUENCE [LARGE SCALE GENOMIC DNA]</scope>
    <source>
        <strain evidence="2 3">JCM 10990</strain>
    </source>
</reference>
<dbReference type="OrthoDB" id="240032at2157"/>
<dbReference type="RefSeq" id="WP_006169565.1">
    <property type="nucleotide sequence ID" value="NZ_AOIN01000100.1"/>
</dbReference>
<dbReference type="EMBL" id="AOIN01000100">
    <property type="protein sequence ID" value="ELY93027.1"/>
    <property type="molecule type" value="Genomic_DNA"/>
</dbReference>
<dbReference type="Proteomes" id="UP000011693">
    <property type="component" value="Unassembled WGS sequence"/>
</dbReference>
<protein>
    <submittedName>
        <fullName evidence="2">Uncharacterized protein</fullName>
    </submittedName>
</protein>
<comment type="caution">
    <text evidence="2">The sequence shown here is derived from an EMBL/GenBank/DDBJ whole genome shotgun (WGS) entry which is preliminary data.</text>
</comment>
<proteinExistence type="predicted"/>
<dbReference type="AlphaFoldDB" id="M0A565"/>
<name>M0A565_9EURY</name>
<organism evidence="2 3">
    <name type="scientific">Natrialba chahannaoensis JCM 10990</name>
    <dbReference type="NCBI Taxonomy" id="1227492"/>
    <lineage>
        <taxon>Archaea</taxon>
        <taxon>Methanobacteriati</taxon>
        <taxon>Methanobacteriota</taxon>
        <taxon>Stenosarchaea group</taxon>
        <taxon>Halobacteria</taxon>
        <taxon>Halobacteriales</taxon>
        <taxon>Natrialbaceae</taxon>
        <taxon>Natrialba</taxon>
    </lineage>
</organism>
<feature type="coiled-coil region" evidence="1">
    <location>
        <begin position="89"/>
        <end position="116"/>
    </location>
</feature>
<sequence>MKIEPDGTVPPVEDPFTEGSVESRIYRSIAKTEGKITPSEISDFANCDLQLTREYLRSFTSLGVVIKHTDAPPTYERNDAHFEWEAVKALAQQNRLNEIEDRIVDLITQIHDFQKQYSAETPADVDLKSIKISDDELSAWKNARAEFQRYNRAREIKLSDPDSGDTTFDQFP</sequence>
<accession>M0A565</accession>
<evidence type="ECO:0000313" key="3">
    <source>
        <dbReference type="Proteomes" id="UP000011693"/>
    </source>
</evidence>
<gene>
    <name evidence="2" type="ORF">C482_20171</name>
</gene>
<keyword evidence="3" id="KW-1185">Reference proteome</keyword>
<dbReference type="InterPro" id="IPR055766">
    <property type="entry name" value="DUF7342"/>
</dbReference>